<dbReference type="AlphaFoldDB" id="A0A9W6L581"/>
<comment type="caution">
    <text evidence="3">The sequence shown here is derived from an EMBL/GenBank/DDBJ whole genome shotgun (WGS) entry which is preliminary data.</text>
</comment>
<dbReference type="Proteomes" id="UP001143463">
    <property type="component" value="Unassembled WGS sequence"/>
</dbReference>
<protein>
    <submittedName>
        <fullName evidence="3">Amidase</fullName>
    </submittedName>
</protein>
<evidence type="ECO:0000313" key="3">
    <source>
        <dbReference type="EMBL" id="GLL12454.1"/>
    </source>
</evidence>
<reference evidence="3" key="1">
    <citation type="journal article" date="2014" name="Int. J. Syst. Evol. Microbiol.">
        <title>Complete genome sequence of Corynebacterium casei LMG S-19264T (=DSM 44701T), isolated from a smear-ripened cheese.</title>
        <authorList>
            <consortium name="US DOE Joint Genome Institute (JGI-PGF)"/>
            <person name="Walter F."/>
            <person name="Albersmeier A."/>
            <person name="Kalinowski J."/>
            <person name="Ruckert C."/>
        </authorList>
    </citation>
    <scope>NUCLEOTIDE SEQUENCE</scope>
    <source>
        <strain evidence="3">VKM Ac-1069</strain>
    </source>
</reference>
<keyword evidence="4" id="KW-1185">Reference proteome</keyword>
<reference evidence="3" key="2">
    <citation type="submission" date="2023-01" db="EMBL/GenBank/DDBJ databases">
        <authorList>
            <person name="Sun Q."/>
            <person name="Evtushenko L."/>
        </authorList>
    </citation>
    <scope>NUCLEOTIDE SEQUENCE</scope>
    <source>
        <strain evidence="3">VKM Ac-1069</strain>
    </source>
</reference>
<dbReference type="EMBL" id="BSFQ01000014">
    <property type="protein sequence ID" value="GLL12454.1"/>
    <property type="molecule type" value="Genomic_DNA"/>
</dbReference>
<gene>
    <name evidence="3" type="ORF">GCM10017577_35950</name>
</gene>
<dbReference type="Gene3D" id="3.90.1300.10">
    <property type="entry name" value="Amidase signature (AS) domain"/>
    <property type="match status" value="1"/>
</dbReference>
<proteinExistence type="predicted"/>
<feature type="domain" description="Amidase" evidence="2">
    <location>
        <begin position="116"/>
        <end position="527"/>
    </location>
</feature>
<sequence>MSSPEELGALAVRLGYALDPAQVKDMAEAVAAAEPAAAALRDLPVRPETADPFRGETWLRGPVSADCPSSGTSHSRPPVTSENGLDGLGVLDLDGAEGLRETAARVRGAGPATERVAAALAGLERVHAELNCTIRFLHERAAEQAAAADGRAVPRLLEGVPFAVKDVIDVEGVPTTAASRTRADAAPAAASATVVARLEAHGAIPISKDATTEFAVGGPHPPLTGPCRNPWDRERWAGGSSTGTAAAVAAGAVPFGLGTDVGGSVRLPAAWCGLTGLKPTAGAIPRTGVVPLSWTTETVGPLARDARTVALLFALLRGPDGVDPRMPDVPLRPPTDLRGLRIALPGGYLTELCDGAVRAGVAHLAEVLVDAGAEIVPGEIPSAERALPIGYEIVFTEAAALHRIDAARWGEYDPVTVKRISQGIATPASDYLRALQFRAELQDELARVFAGADLVVVPTTPATAPRLPDGTVTVDGERYPLYAAQSRATMLGNLTGAPGLALPTGFAPDGCPVSALLIAPPHGEATALRAAQLFQDRTDHHTRTAPISA</sequence>
<name>A0A9W6L581_9PSEU</name>
<dbReference type="InterPro" id="IPR036928">
    <property type="entry name" value="AS_sf"/>
</dbReference>
<dbReference type="Pfam" id="PF01425">
    <property type="entry name" value="Amidase"/>
    <property type="match status" value="1"/>
</dbReference>
<evidence type="ECO:0000259" key="2">
    <source>
        <dbReference type="Pfam" id="PF01425"/>
    </source>
</evidence>
<evidence type="ECO:0000313" key="4">
    <source>
        <dbReference type="Proteomes" id="UP001143463"/>
    </source>
</evidence>
<dbReference type="PANTHER" id="PTHR11895">
    <property type="entry name" value="TRANSAMIDASE"/>
    <property type="match status" value="1"/>
</dbReference>
<dbReference type="InterPro" id="IPR023631">
    <property type="entry name" value="Amidase_dom"/>
</dbReference>
<evidence type="ECO:0000256" key="1">
    <source>
        <dbReference type="SAM" id="MobiDB-lite"/>
    </source>
</evidence>
<dbReference type="RefSeq" id="WP_051737720.1">
    <property type="nucleotide sequence ID" value="NZ_BAAAUZ010000029.1"/>
</dbReference>
<accession>A0A9W6L581</accession>
<feature type="compositionally biased region" description="Polar residues" evidence="1">
    <location>
        <begin position="67"/>
        <end position="83"/>
    </location>
</feature>
<dbReference type="PANTHER" id="PTHR11895:SF176">
    <property type="entry name" value="AMIDASE AMID-RELATED"/>
    <property type="match status" value="1"/>
</dbReference>
<feature type="region of interest" description="Disordered" evidence="1">
    <location>
        <begin position="53"/>
        <end position="87"/>
    </location>
</feature>
<dbReference type="InterPro" id="IPR000120">
    <property type="entry name" value="Amidase"/>
</dbReference>
<organism evidence="3 4">
    <name type="scientific">Pseudonocardia halophobica</name>
    <dbReference type="NCBI Taxonomy" id="29401"/>
    <lineage>
        <taxon>Bacteria</taxon>
        <taxon>Bacillati</taxon>
        <taxon>Actinomycetota</taxon>
        <taxon>Actinomycetes</taxon>
        <taxon>Pseudonocardiales</taxon>
        <taxon>Pseudonocardiaceae</taxon>
        <taxon>Pseudonocardia</taxon>
    </lineage>
</organism>
<dbReference type="GO" id="GO:0003824">
    <property type="term" value="F:catalytic activity"/>
    <property type="evidence" value="ECO:0007669"/>
    <property type="project" value="InterPro"/>
</dbReference>
<dbReference type="SUPFAM" id="SSF75304">
    <property type="entry name" value="Amidase signature (AS) enzymes"/>
    <property type="match status" value="1"/>
</dbReference>